<keyword evidence="1" id="KW-0472">Membrane</keyword>
<feature type="transmembrane region" description="Helical" evidence="1">
    <location>
        <begin position="20"/>
        <end position="43"/>
    </location>
</feature>
<dbReference type="EMBL" id="VUOB01000058">
    <property type="protein sequence ID" value="KAA2255248.1"/>
    <property type="molecule type" value="Genomic_DNA"/>
</dbReference>
<feature type="transmembrane region" description="Helical" evidence="1">
    <location>
        <begin position="162"/>
        <end position="179"/>
    </location>
</feature>
<feature type="transmembrane region" description="Helical" evidence="1">
    <location>
        <begin position="109"/>
        <end position="129"/>
    </location>
</feature>
<organism evidence="2 3">
    <name type="scientific">Solihabitans fulvus</name>
    <dbReference type="NCBI Taxonomy" id="1892852"/>
    <lineage>
        <taxon>Bacteria</taxon>
        <taxon>Bacillati</taxon>
        <taxon>Actinomycetota</taxon>
        <taxon>Actinomycetes</taxon>
        <taxon>Pseudonocardiales</taxon>
        <taxon>Pseudonocardiaceae</taxon>
        <taxon>Solihabitans</taxon>
    </lineage>
</organism>
<accession>A0A5B2WW07</accession>
<proteinExistence type="predicted"/>
<reference evidence="2 3" key="2">
    <citation type="submission" date="2019-09" db="EMBL/GenBank/DDBJ databases">
        <authorList>
            <person name="Jin C."/>
        </authorList>
    </citation>
    <scope>NUCLEOTIDE SEQUENCE [LARGE SCALE GENOMIC DNA]</scope>
    <source>
        <strain evidence="2 3">AN110305</strain>
    </source>
</reference>
<protein>
    <submittedName>
        <fullName evidence="2">Uncharacterized protein</fullName>
    </submittedName>
</protein>
<feature type="transmembrane region" description="Helical" evidence="1">
    <location>
        <begin position="78"/>
        <end position="97"/>
    </location>
</feature>
<feature type="transmembrane region" description="Helical" evidence="1">
    <location>
        <begin position="191"/>
        <end position="210"/>
    </location>
</feature>
<reference evidence="2 3" key="1">
    <citation type="submission" date="2019-09" db="EMBL/GenBank/DDBJ databases">
        <title>Goodfellowia gen. nov., a new genus of the Pseudonocardineae related to Actinoalloteichus, containing Goodfellowia coeruleoviolacea gen. nov., comb. nov. gen. nov., comb. nov.</title>
        <authorList>
            <person name="Labeda D."/>
        </authorList>
    </citation>
    <scope>NUCLEOTIDE SEQUENCE [LARGE SCALE GENOMIC DNA]</scope>
    <source>
        <strain evidence="2 3">AN110305</strain>
    </source>
</reference>
<sequence length="212" mass="20962">MIDTSGALTYDAWTRNQRAASIAIVFAMWVVGGAILAVGLVGLRLLAGIDGFADLALVGALHLSVALLHGRVSVSVSLAAAGGVGLGLGVLGVLLVVLSHGHTVDPEYVAWFGTQALVAVLVAIVAGAARHGGHAGTWAGVAGGALGGIPTALLLGGDAAPFYLLATLGLAVAAVPVLVRDLRSLRVTLPLGLLGSGAFGVAYALLAQALRA</sequence>
<evidence type="ECO:0000313" key="3">
    <source>
        <dbReference type="Proteomes" id="UP000323454"/>
    </source>
</evidence>
<dbReference type="RefSeq" id="WP_149853002.1">
    <property type="nucleotide sequence ID" value="NZ_VUOB01000058.1"/>
</dbReference>
<evidence type="ECO:0000256" key="1">
    <source>
        <dbReference type="SAM" id="Phobius"/>
    </source>
</evidence>
<keyword evidence="3" id="KW-1185">Reference proteome</keyword>
<gene>
    <name evidence="2" type="ORF">F0L68_28940</name>
</gene>
<dbReference type="Proteomes" id="UP000323454">
    <property type="component" value="Unassembled WGS sequence"/>
</dbReference>
<evidence type="ECO:0000313" key="2">
    <source>
        <dbReference type="EMBL" id="KAA2255248.1"/>
    </source>
</evidence>
<feature type="transmembrane region" description="Helical" evidence="1">
    <location>
        <begin position="55"/>
        <end position="72"/>
    </location>
</feature>
<name>A0A5B2WW07_9PSEU</name>
<feature type="transmembrane region" description="Helical" evidence="1">
    <location>
        <begin position="135"/>
        <end position="155"/>
    </location>
</feature>
<keyword evidence="1" id="KW-0812">Transmembrane</keyword>
<comment type="caution">
    <text evidence="2">The sequence shown here is derived from an EMBL/GenBank/DDBJ whole genome shotgun (WGS) entry which is preliminary data.</text>
</comment>
<dbReference type="AlphaFoldDB" id="A0A5B2WW07"/>
<keyword evidence="1" id="KW-1133">Transmembrane helix</keyword>